<evidence type="ECO:0000256" key="1">
    <source>
        <dbReference type="SAM" id="Phobius"/>
    </source>
</evidence>
<protein>
    <submittedName>
        <fullName evidence="2">Uncharacterized protein</fullName>
    </submittedName>
</protein>
<accession>A0A1H8JYK3</accession>
<dbReference type="EMBL" id="FOCV01000008">
    <property type="protein sequence ID" value="SEN85782.1"/>
    <property type="molecule type" value="Genomic_DNA"/>
</dbReference>
<keyword evidence="1" id="KW-0472">Membrane</keyword>
<dbReference type="OrthoDB" id="9943850at2"/>
<dbReference type="Proteomes" id="UP000198939">
    <property type="component" value="Unassembled WGS sequence"/>
</dbReference>
<dbReference type="EMBL" id="FNXB01000010">
    <property type="protein sequence ID" value="SEH78605.1"/>
    <property type="molecule type" value="Genomic_DNA"/>
</dbReference>
<evidence type="ECO:0000313" key="4">
    <source>
        <dbReference type="Proteomes" id="UP000183063"/>
    </source>
</evidence>
<organism evidence="2 4">
    <name type="scientific">Rhizobium tibeticum</name>
    <dbReference type="NCBI Taxonomy" id="501024"/>
    <lineage>
        <taxon>Bacteria</taxon>
        <taxon>Pseudomonadati</taxon>
        <taxon>Pseudomonadota</taxon>
        <taxon>Alphaproteobacteria</taxon>
        <taxon>Hyphomicrobiales</taxon>
        <taxon>Rhizobiaceae</taxon>
        <taxon>Rhizobium/Agrobacterium group</taxon>
        <taxon>Rhizobium</taxon>
    </lineage>
</organism>
<reference evidence="3 5" key="1">
    <citation type="submission" date="2016-10" db="EMBL/GenBank/DDBJ databases">
        <authorList>
            <person name="Varghese N."/>
            <person name="Submissions S."/>
        </authorList>
    </citation>
    <scope>NUCLEOTIDE SEQUENCE [LARGE SCALE GENOMIC DNA]</scope>
    <source>
        <strain evidence="3 5">CGMCC 1.7071</strain>
    </source>
</reference>
<gene>
    <name evidence="2" type="ORF">RTCCBAU85039_2348</name>
    <name evidence="3" type="ORF">SAMN05216228_1008110</name>
</gene>
<sequence length="161" mass="18301">MNWLLGFLFGIILDIALAVGLTFWDGRPDKAFMFLMALLFLWVVPLGVSFWGVIKFWLSYALFGKRRIVRYYKAEMYKSKFPTTNGFAEWQTYLDYLITEEGIATSVKVKAAAFASEIQAYKTLKPATIFLGLQMALDRAMEEYQAPPSTSGMFAPSTKLT</sequence>
<evidence type="ECO:0000313" key="3">
    <source>
        <dbReference type="EMBL" id="SEN85782.1"/>
    </source>
</evidence>
<feature type="transmembrane region" description="Helical" evidence="1">
    <location>
        <begin position="34"/>
        <end position="63"/>
    </location>
</feature>
<dbReference type="Proteomes" id="UP000183063">
    <property type="component" value="Unassembled WGS sequence"/>
</dbReference>
<keyword evidence="1" id="KW-0812">Transmembrane</keyword>
<keyword evidence="5" id="KW-1185">Reference proteome</keyword>
<keyword evidence="1" id="KW-1133">Transmembrane helix</keyword>
<dbReference type="AlphaFoldDB" id="A0A1H8JYK3"/>
<evidence type="ECO:0000313" key="5">
    <source>
        <dbReference type="Proteomes" id="UP000198939"/>
    </source>
</evidence>
<name>A0A1H8JYK3_9HYPH</name>
<dbReference type="STRING" id="501024.RTCCBAU85039_2348"/>
<reference evidence="2" key="3">
    <citation type="submission" date="2016-10" db="EMBL/GenBank/DDBJ databases">
        <authorList>
            <person name="de Groot N.N."/>
        </authorList>
    </citation>
    <scope>NUCLEOTIDE SEQUENCE [LARGE SCALE GENOMIC DNA]</scope>
    <source>
        <strain evidence="2">CCBAU85039</strain>
    </source>
</reference>
<reference evidence="4" key="2">
    <citation type="submission" date="2016-10" db="EMBL/GenBank/DDBJ databases">
        <authorList>
            <person name="Wibberg D."/>
        </authorList>
    </citation>
    <scope>NUCLEOTIDE SEQUENCE [LARGE SCALE GENOMIC DNA]</scope>
</reference>
<proteinExistence type="predicted"/>
<dbReference type="RefSeq" id="WP_093041114.1">
    <property type="nucleotide sequence ID" value="NZ_FNXB01000010.1"/>
</dbReference>
<evidence type="ECO:0000313" key="2">
    <source>
        <dbReference type="EMBL" id="SEH78605.1"/>
    </source>
</evidence>